<feature type="transmembrane region" description="Helical" evidence="1">
    <location>
        <begin position="12"/>
        <end position="36"/>
    </location>
</feature>
<evidence type="ECO:0000313" key="3">
    <source>
        <dbReference type="Proteomes" id="UP000297245"/>
    </source>
</evidence>
<protein>
    <submittedName>
        <fullName evidence="2">Uncharacterized protein</fullName>
    </submittedName>
</protein>
<sequence>MLVSSTLTLGQITFILRAVIQILGFGGIFLIGHIILASTPRTASLKTHDIINRAVSKSTLTKSSFRWTLAALRGTTGDPRTPKKLVAGISLLMIYGAFVSLSDVGFLGFHACEVPGPSSFDRPGSVNSGEVARNATVNATIAGNNLNDIKAY</sequence>
<feature type="transmembrane region" description="Helical" evidence="1">
    <location>
        <begin position="85"/>
        <end position="109"/>
    </location>
</feature>
<gene>
    <name evidence="2" type="ORF">K435DRAFT_840904</name>
</gene>
<keyword evidence="1" id="KW-0812">Transmembrane</keyword>
<dbReference type="EMBL" id="ML179300">
    <property type="protein sequence ID" value="THU91688.1"/>
    <property type="molecule type" value="Genomic_DNA"/>
</dbReference>
<keyword evidence="3" id="KW-1185">Reference proteome</keyword>
<keyword evidence="1" id="KW-1133">Transmembrane helix</keyword>
<keyword evidence="1" id="KW-0472">Membrane</keyword>
<feature type="non-terminal residue" evidence="2">
    <location>
        <position position="152"/>
    </location>
</feature>
<accession>A0A4S8LS10</accession>
<dbReference type="AlphaFoldDB" id="A0A4S8LS10"/>
<name>A0A4S8LS10_DENBC</name>
<dbReference type="OrthoDB" id="3066754at2759"/>
<evidence type="ECO:0000313" key="2">
    <source>
        <dbReference type="EMBL" id="THU91688.1"/>
    </source>
</evidence>
<dbReference type="Proteomes" id="UP000297245">
    <property type="component" value="Unassembled WGS sequence"/>
</dbReference>
<organism evidence="2 3">
    <name type="scientific">Dendrothele bispora (strain CBS 962.96)</name>
    <dbReference type="NCBI Taxonomy" id="1314807"/>
    <lineage>
        <taxon>Eukaryota</taxon>
        <taxon>Fungi</taxon>
        <taxon>Dikarya</taxon>
        <taxon>Basidiomycota</taxon>
        <taxon>Agaricomycotina</taxon>
        <taxon>Agaricomycetes</taxon>
        <taxon>Agaricomycetidae</taxon>
        <taxon>Agaricales</taxon>
        <taxon>Agaricales incertae sedis</taxon>
        <taxon>Dendrothele</taxon>
    </lineage>
</organism>
<evidence type="ECO:0000256" key="1">
    <source>
        <dbReference type="SAM" id="Phobius"/>
    </source>
</evidence>
<proteinExistence type="predicted"/>
<reference evidence="2 3" key="1">
    <citation type="journal article" date="2019" name="Nat. Ecol. Evol.">
        <title>Megaphylogeny resolves global patterns of mushroom evolution.</title>
        <authorList>
            <person name="Varga T."/>
            <person name="Krizsan K."/>
            <person name="Foldi C."/>
            <person name="Dima B."/>
            <person name="Sanchez-Garcia M."/>
            <person name="Sanchez-Ramirez S."/>
            <person name="Szollosi G.J."/>
            <person name="Szarkandi J.G."/>
            <person name="Papp V."/>
            <person name="Albert L."/>
            <person name="Andreopoulos W."/>
            <person name="Angelini C."/>
            <person name="Antonin V."/>
            <person name="Barry K.W."/>
            <person name="Bougher N.L."/>
            <person name="Buchanan P."/>
            <person name="Buyck B."/>
            <person name="Bense V."/>
            <person name="Catcheside P."/>
            <person name="Chovatia M."/>
            <person name="Cooper J."/>
            <person name="Damon W."/>
            <person name="Desjardin D."/>
            <person name="Finy P."/>
            <person name="Geml J."/>
            <person name="Haridas S."/>
            <person name="Hughes K."/>
            <person name="Justo A."/>
            <person name="Karasinski D."/>
            <person name="Kautmanova I."/>
            <person name="Kiss B."/>
            <person name="Kocsube S."/>
            <person name="Kotiranta H."/>
            <person name="LaButti K.M."/>
            <person name="Lechner B.E."/>
            <person name="Liimatainen K."/>
            <person name="Lipzen A."/>
            <person name="Lukacs Z."/>
            <person name="Mihaltcheva S."/>
            <person name="Morgado L.N."/>
            <person name="Niskanen T."/>
            <person name="Noordeloos M.E."/>
            <person name="Ohm R.A."/>
            <person name="Ortiz-Santana B."/>
            <person name="Ovrebo C."/>
            <person name="Racz N."/>
            <person name="Riley R."/>
            <person name="Savchenko A."/>
            <person name="Shiryaev A."/>
            <person name="Soop K."/>
            <person name="Spirin V."/>
            <person name="Szebenyi C."/>
            <person name="Tomsovsky M."/>
            <person name="Tulloss R.E."/>
            <person name="Uehling J."/>
            <person name="Grigoriev I.V."/>
            <person name="Vagvolgyi C."/>
            <person name="Papp T."/>
            <person name="Martin F.M."/>
            <person name="Miettinen O."/>
            <person name="Hibbett D.S."/>
            <person name="Nagy L.G."/>
        </authorList>
    </citation>
    <scope>NUCLEOTIDE SEQUENCE [LARGE SCALE GENOMIC DNA]</scope>
    <source>
        <strain evidence="2 3">CBS 962.96</strain>
    </source>
</reference>